<dbReference type="OrthoDB" id="5326027at2"/>
<dbReference type="EMBL" id="NXLW01000011">
    <property type="protein sequence ID" value="RDU71569.1"/>
    <property type="molecule type" value="Genomic_DNA"/>
</dbReference>
<dbReference type="RefSeq" id="WP_104763292.1">
    <property type="nucleotide sequence ID" value="NZ_FZPM01000018.1"/>
</dbReference>
<comment type="caution">
    <text evidence="2">The sequence shown here is derived from an EMBL/GenBank/DDBJ whole genome shotgun (WGS) entry which is preliminary data.</text>
</comment>
<proteinExistence type="predicted"/>
<dbReference type="Proteomes" id="UP000256424">
    <property type="component" value="Unassembled WGS sequence"/>
</dbReference>
<sequence length="345" mass="40154">MKEDEREVLAHIIQNIDEQEIFLEFVAKAEAIKESWQIVKIFENKKKEFAERLREYNLLIKDKEKQLKILTAEITDANNLLKDAHKELDEVQSRLDYVRTNAKIVTKTNQQLTFQCQEEEDVENILDFDGIIGDFQPVTAVSVHVKNGATAMARAAQIIYDSTLYVAYQKASNRLLQLKEYVTKLELTNKKLAVELRDLFEEDSFKEMLNSYEQMLPHAKYDENRELENTISFNPIPKKSHTNLQQDSIQYSFLGDSPTSFPYDSAVRQSNNQFNAQHQQQDYALSDSTFKTKNLHLDSLDFNRKAQKKEQTVEQIFSKLNEILTEDGMSIQKQEAIKEALRNVK</sequence>
<keyword evidence="1" id="KW-0175">Coiled coil</keyword>
<evidence type="ECO:0000313" key="2">
    <source>
        <dbReference type="EMBL" id="RDU71569.1"/>
    </source>
</evidence>
<reference evidence="2 3" key="1">
    <citation type="submission" date="2018-04" db="EMBL/GenBank/DDBJ databases">
        <title>Novel Campyloabacter and Helicobacter Species and Strains.</title>
        <authorList>
            <person name="Mannion A.J."/>
            <person name="Shen Z."/>
            <person name="Fox J.G."/>
        </authorList>
    </citation>
    <scope>NUCLEOTIDE SEQUENCE [LARGE SCALE GENOMIC DNA]</scope>
    <source>
        <strain evidence="2 3">MIT 97-5075</strain>
    </source>
</reference>
<name>A0A3D8J202_9HELI</name>
<dbReference type="AlphaFoldDB" id="A0A3D8J202"/>
<evidence type="ECO:0000313" key="3">
    <source>
        <dbReference type="Proteomes" id="UP000256424"/>
    </source>
</evidence>
<gene>
    <name evidence="2" type="ORF">CQA66_06310</name>
</gene>
<evidence type="ECO:0000256" key="1">
    <source>
        <dbReference type="SAM" id="Coils"/>
    </source>
</evidence>
<dbReference type="InterPro" id="IPR047781">
    <property type="entry name" value="Mua"/>
</dbReference>
<organism evidence="2 3">
    <name type="scientific">Helicobacter aurati</name>
    <dbReference type="NCBI Taxonomy" id="137778"/>
    <lineage>
        <taxon>Bacteria</taxon>
        <taxon>Pseudomonadati</taxon>
        <taxon>Campylobacterota</taxon>
        <taxon>Epsilonproteobacteria</taxon>
        <taxon>Campylobacterales</taxon>
        <taxon>Helicobacteraceae</taxon>
        <taxon>Helicobacter</taxon>
    </lineage>
</organism>
<protein>
    <submittedName>
        <fullName evidence="2">Uncharacterized protein</fullName>
    </submittedName>
</protein>
<accession>A0A3D8J202</accession>
<dbReference type="NCBIfam" id="NF040738">
    <property type="entry name" value="nickel_Mua"/>
    <property type="match status" value="1"/>
</dbReference>
<keyword evidence="3" id="KW-1185">Reference proteome</keyword>
<feature type="coiled-coil region" evidence="1">
    <location>
        <begin position="46"/>
        <end position="101"/>
    </location>
</feature>